<dbReference type="EMBL" id="JAWONS010000240">
    <property type="protein sequence ID" value="MDW2799074.1"/>
    <property type="molecule type" value="Genomic_DNA"/>
</dbReference>
<dbReference type="Pfam" id="PF12833">
    <property type="entry name" value="HTH_18"/>
    <property type="match status" value="1"/>
</dbReference>
<accession>A0ABU4GN80</accession>
<dbReference type="SMART" id="SM00342">
    <property type="entry name" value="HTH_ARAC"/>
    <property type="match status" value="1"/>
</dbReference>
<evidence type="ECO:0000256" key="2">
    <source>
        <dbReference type="ARBA" id="ARBA00023125"/>
    </source>
</evidence>
<keyword evidence="3" id="KW-0804">Transcription</keyword>
<proteinExistence type="predicted"/>
<feature type="domain" description="HTH araC/xylS-type" evidence="4">
    <location>
        <begin position="284"/>
        <end position="381"/>
    </location>
</feature>
<evidence type="ECO:0000259" key="4">
    <source>
        <dbReference type="PROSITE" id="PS01124"/>
    </source>
</evidence>
<organism evidence="5 6">
    <name type="scientific">Clostridium boliviensis</name>
    <dbReference type="NCBI Taxonomy" id="318465"/>
    <lineage>
        <taxon>Bacteria</taxon>
        <taxon>Bacillati</taxon>
        <taxon>Bacillota</taxon>
        <taxon>Clostridia</taxon>
        <taxon>Eubacteriales</taxon>
        <taxon>Clostridiaceae</taxon>
        <taxon>Clostridium</taxon>
    </lineage>
</organism>
<evidence type="ECO:0000256" key="3">
    <source>
        <dbReference type="ARBA" id="ARBA00023163"/>
    </source>
</evidence>
<dbReference type="PANTHER" id="PTHR43280">
    <property type="entry name" value="ARAC-FAMILY TRANSCRIPTIONAL REGULATOR"/>
    <property type="match status" value="1"/>
</dbReference>
<dbReference type="PROSITE" id="PS01124">
    <property type="entry name" value="HTH_ARAC_FAMILY_2"/>
    <property type="match status" value="1"/>
</dbReference>
<reference evidence="5 6" key="1">
    <citation type="submission" date="2023-10" db="EMBL/GenBank/DDBJ databases">
        <title>A novel Glycoside Hydrolase 43-Like Enzyme from Clostrdium boliviensis is an Endo-xylanase, and a Candidate for Xylooligosaccharides Production from Different Xylan Substrates.</title>
        <authorList>
            <person name="Alvarez M.T."/>
            <person name="Rocabado-Villegas L.R."/>
            <person name="Salas-Veizaga D.M."/>
            <person name="Linares-Pasten J.A."/>
            <person name="Gudmundsdottir E.E."/>
            <person name="Hreggvidsson G.O."/>
            <person name="Adlercreutz P."/>
            <person name="Nordberg Karlsson E."/>
        </authorList>
    </citation>
    <scope>NUCLEOTIDE SEQUENCE [LARGE SCALE GENOMIC DNA]</scope>
    <source>
        <strain evidence="5 6">E-1</strain>
    </source>
</reference>
<evidence type="ECO:0000256" key="1">
    <source>
        <dbReference type="ARBA" id="ARBA00023015"/>
    </source>
</evidence>
<gene>
    <name evidence="5" type="ORF">RZO55_15995</name>
</gene>
<dbReference type="RefSeq" id="WP_318065263.1">
    <property type="nucleotide sequence ID" value="NZ_JAWONS010000240.1"/>
</dbReference>
<dbReference type="Gene3D" id="1.10.10.60">
    <property type="entry name" value="Homeodomain-like"/>
    <property type="match status" value="2"/>
</dbReference>
<dbReference type="PANTHER" id="PTHR43280:SF2">
    <property type="entry name" value="HTH-TYPE TRANSCRIPTIONAL REGULATOR EXSA"/>
    <property type="match status" value="1"/>
</dbReference>
<keyword evidence="1" id="KW-0805">Transcription regulation</keyword>
<evidence type="ECO:0000313" key="6">
    <source>
        <dbReference type="Proteomes" id="UP001276854"/>
    </source>
</evidence>
<dbReference type="Proteomes" id="UP001276854">
    <property type="component" value="Unassembled WGS sequence"/>
</dbReference>
<sequence length="385" mass="44728">MNIGNYTDYLKRMHVFGQVDMYLFTLNGESVFRLQRNIELNKNRQKDALDQFLKSLFFSHKPGKKGLEVVISTYEDYSFGAQIIALEKEVYFLVIGPFYLKHIQWQNPVTKLRRFTLEELRGFLPLFTADEVEGNMFKIYERSPEKENEDTSIFEAISYNDDTKIKDNAVLEQTIMNAIKTGDTQLLNELRKHTFFSNPDHYEVGSDLRKEKNLALMINSLASRAAAQGGMAVVYARSICARYAAKIEETKTEAELFILRQEISLSYAKKVKELRAQGYSPLIRRCISYMEIHLSEEIRLGQLAELYNISYEHLSRMIKKECQCSFSQLLNRIRIERAQSYLLMNLPIVDIAEKTGYKSTSHFCNVFKNQTGMTTGEWYKKAISE</sequence>
<dbReference type="InterPro" id="IPR009057">
    <property type="entry name" value="Homeodomain-like_sf"/>
</dbReference>
<name>A0ABU4GN80_9CLOT</name>
<keyword evidence="6" id="KW-1185">Reference proteome</keyword>
<comment type="caution">
    <text evidence="5">The sequence shown here is derived from an EMBL/GenBank/DDBJ whole genome shotgun (WGS) entry which is preliminary data.</text>
</comment>
<dbReference type="InterPro" id="IPR018060">
    <property type="entry name" value="HTH_AraC"/>
</dbReference>
<keyword evidence="2" id="KW-0238">DNA-binding</keyword>
<protein>
    <submittedName>
        <fullName evidence="5">AraC family transcriptional regulator</fullName>
    </submittedName>
</protein>
<evidence type="ECO:0000313" key="5">
    <source>
        <dbReference type="EMBL" id="MDW2799074.1"/>
    </source>
</evidence>
<dbReference type="SUPFAM" id="SSF46689">
    <property type="entry name" value="Homeodomain-like"/>
    <property type="match status" value="2"/>
</dbReference>